<keyword evidence="1" id="KW-0732">Signal</keyword>
<evidence type="ECO:0000256" key="1">
    <source>
        <dbReference type="SAM" id="SignalP"/>
    </source>
</evidence>
<evidence type="ECO:0000313" key="2">
    <source>
        <dbReference type="EMBL" id="EGW00019.1"/>
    </source>
</evidence>
<feature type="chain" id="PRO_5003444898" evidence="1">
    <location>
        <begin position="25"/>
        <end position="74"/>
    </location>
</feature>
<dbReference type="EMBL" id="JH001138">
    <property type="protein sequence ID" value="EGW00019.1"/>
    <property type="molecule type" value="Genomic_DNA"/>
</dbReference>
<protein>
    <submittedName>
        <fullName evidence="2">Uncharacterized protein</fullName>
    </submittedName>
</protein>
<accession>G3I2L2</accession>
<evidence type="ECO:0000313" key="3">
    <source>
        <dbReference type="Proteomes" id="UP000001075"/>
    </source>
</evidence>
<name>G3I2L2_CRIGR</name>
<dbReference type="AlphaFoldDB" id="G3I2L2"/>
<gene>
    <name evidence="2" type="ORF">I79_017650</name>
</gene>
<feature type="signal peptide" evidence="1">
    <location>
        <begin position="1"/>
        <end position="24"/>
    </location>
</feature>
<organism evidence="2 3">
    <name type="scientific">Cricetulus griseus</name>
    <name type="common">Chinese hamster</name>
    <name type="synonym">Cricetulus barabensis griseus</name>
    <dbReference type="NCBI Taxonomy" id="10029"/>
    <lineage>
        <taxon>Eukaryota</taxon>
        <taxon>Metazoa</taxon>
        <taxon>Chordata</taxon>
        <taxon>Craniata</taxon>
        <taxon>Vertebrata</taxon>
        <taxon>Euteleostomi</taxon>
        <taxon>Mammalia</taxon>
        <taxon>Eutheria</taxon>
        <taxon>Euarchontoglires</taxon>
        <taxon>Glires</taxon>
        <taxon>Rodentia</taxon>
        <taxon>Myomorpha</taxon>
        <taxon>Muroidea</taxon>
        <taxon>Cricetidae</taxon>
        <taxon>Cricetinae</taxon>
        <taxon>Cricetulus</taxon>
    </lineage>
</organism>
<proteinExistence type="predicted"/>
<dbReference type="Proteomes" id="UP000001075">
    <property type="component" value="Unassembled WGS sequence"/>
</dbReference>
<reference evidence="3" key="1">
    <citation type="journal article" date="2011" name="Nat. Biotechnol.">
        <title>The genomic sequence of the Chinese hamster ovary (CHO)-K1 cell line.</title>
        <authorList>
            <person name="Xu X."/>
            <person name="Nagarajan H."/>
            <person name="Lewis N.E."/>
            <person name="Pan S."/>
            <person name="Cai Z."/>
            <person name="Liu X."/>
            <person name="Chen W."/>
            <person name="Xie M."/>
            <person name="Wang W."/>
            <person name="Hammond S."/>
            <person name="Andersen M.R."/>
            <person name="Neff N."/>
            <person name="Passarelli B."/>
            <person name="Koh W."/>
            <person name="Fan H.C."/>
            <person name="Wang J."/>
            <person name="Gui Y."/>
            <person name="Lee K.H."/>
            <person name="Betenbaugh M.J."/>
            <person name="Quake S.R."/>
            <person name="Famili I."/>
            <person name="Palsson B.O."/>
            <person name="Wang J."/>
        </authorList>
    </citation>
    <scope>NUCLEOTIDE SEQUENCE [LARGE SCALE GENOMIC DNA]</scope>
    <source>
        <strain evidence="3">CHO K1 cell line</strain>
    </source>
</reference>
<sequence>MWRTSCTLGVLRGCALLFIPVAPCAPGKESVTVILLVTFSSHLRSPPVQPGFDPCPLPPGVKPDCAQVYSVLCS</sequence>
<dbReference type="InParanoid" id="G3I2L2"/>